<dbReference type="PANTHER" id="PTHR30336:SF18">
    <property type="entry name" value="MEMBRANE PROTEIN"/>
    <property type="match status" value="1"/>
</dbReference>
<dbReference type="GO" id="GO:0000270">
    <property type="term" value="P:peptidoglycan metabolic process"/>
    <property type="evidence" value="ECO:0007669"/>
    <property type="project" value="TreeGrafter"/>
</dbReference>
<dbReference type="RefSeq" id="WP_003370824.1">
    <property type="nucleotide sequence ID" value="NZ_JACBBA010000004.1"/>
</dbReference>
<dbReference type="InterPro" id="IPR003848">
    <property type="entry name" value="DUF218"/>
</dbReference>
<dbReference type="EMBL" id="SXFB01000025">
    <property type="protein sequence ID" value="NFV27919.1"/>
    <property type="molecule type" value="Genomic_DNA"/>
</dbReference>
<gene>
    <name evidence="1" type="ORF">FDG31_17620</name>
</gene>
<dbReference type="Gene3D" id="3.40.50.620">
    <property type="entry name" value="HUPs"/>
    <property type="match status" value="1"/>
</dbReference>
<dbReference type="PANTHER" id="PTHR30336">
    <property type="entry name" value="INNER MEMBRANE PROTEIN, PROBABLE PERMEASE"/>
    <property type="match status" value="1"/>
</dbReference>
<dbReference type="GO" id="GO:0043164">
    <property type="term" value="P:Gram-negative-bacterium-type cell wall biogenesis"/>
    <property type="evidence" value="ECO:0007669"/>
    <property type="project" value="TreeGrafter"/>
</dbReference>
<dbReference type="GO" id="GO:0005886">
    <property type="term" value="C:plasma membrane"/>
    <property type="evidence" value="ECO:0007669"/>
    <property type="project" value="TreeGrafter"/>
</dbReference>
<reference evidence="1 2" key="1">
    <citation type="submission" date="2019-04" db="EMBL/GenBank/DDBJ databases">
        <title>Genome sequencing of Clostridium botulinum Groups I-IV and Clostridium butyricum.</title>
        <authorList>
            <person name="Brunt J."/>
            <person name="Van Vliet A.H.M."/>
            <person name="Stringer S.C."/>
            <person name="Carter A.T."/>
            <person name="Peck M.W."/>
        </authorList>
    </citation>
    <scope>NUCLEOTIDE SEQUENCE [LARGE SCALE GENOMIC DNA]</scope>
    <source>
        <strain evidence="1 2">BL81</strain>
    </source>
</reference>
<dbReference type="Proteomes" id="UP000486903">
    <property type="component" value="Unassembled WGS sequence"/>
</dbReference>
<accession>A0A6B4JNI9</accession>
<protein>
    <submittedName>
        <fullName evidence="1">YdcF family protein</fullName>
    </submittedName>
</protein>
<name>A0A6B4JNI9_CLOBO</name>
<dbReference type="Pfam" id="PF02698">
    <property type="entry name" value="DUF218"/>
    <property type="match status" value="1"/>
</dbReference>
<comment type="caution">
    <text evidence="1">The sequence shown here is derived from an EMBL/GenBank/DDBJ whole genome shotgun (WGS) entry which is preliminary data.</text>
</comment>
<organism evidence="1 2">
    <name type="scientific">Clostridium botulinum</name>
    <dbReference type="NCBI Taxonomy" id="1491"/>
    <lineage>
        <taxon>Bacteria</taxon>
        <taxon>Bacillati</taxon>
        <taxon>Bacillota</taxon>
        <taxon>Clostridia</taxon>
        <taxon>Eubacteriales</taxon>
        <taxon>Clostridiaceae</taxon>
        <taxon>Clostridium</taxon>
    </lineage>
</organism>
<evidence type="ECO:0000313" key="2">
    <source>
        <dbReference type="Proteomes" id="UP000486903"/>
    </source>
</evidence>
<dbReference type="CDD" id="cd06259">
    <property type="entry name" value="YdcF-like"/>
    <property type="match status" value="1"/>
</dbReference>
<proteinExistence type="predicted"/>
<evidence type="ECO:0000313" key="1">
    <source>
        <dbReference type="EMBL" id="NFV27919.1"/>
    </source>
</evidence>
<dbReference type="InterPro" id="IPR014729">
    <property type="entry name" value="Rossmann-like_a/b/a_fold"/>
</dbReference>
<sequence>MLTYFQGKYEIVILLSLLIISLSIFLISYSHERRRLATGLLFNLFLFFTVITLSFLAVTSHNLVLEFFGLIFYLIVFGIVAFGVYALIIGLFINTKIVMKREQKSISNLLTLFLGIALIAYIIIDIINIDRFLPPDINAFLSGIYIIGGYYIFDVVNFLMSSIIYQLNRPKLNQDFIIVLGSGLIGDRVPPLLGSRIEKAIKFYNKQSQVTNPPKIIFSGGQGPDEKVSEAFTMQKYAVNKGIPIEDTILEDNSVSTLENMKFSKSIMENLMPEGYRSIFTTNNYHLFRAGIYARIAGIKSQGIGSKTALYFLPNAMIREYIAIVVMYKKRYAIIVVLIIILSFILALLPYLSRFVF</sequence>
<dbReference type="InterPro" id="IPR051599">
    <property type="entry name" value="Cell_Envelope_Assoc"/>
</dbReference>
<dbReference type="AlphaFoldDB" id="A0A6B4JNI9"/>
<dbReference type="FunFam" id="3.40.50.620:FF:000150">
    <property type="entry name" value="Integral membrane protein"/>
    <property type="match status" value="1"/>
</dbReference>